<dbReference type="AlphaFoldDB" id="A0A5S4FP07"/>
<reference evidence="5 6" key="1">
    <citation type="submission" date="2019-05" db="EMBL/GenBank/DDBJ databases">
        <title>Draft genome sequence of Nonomuraea turkmeniaca DSM 43926.</title>
        <authorList>
            <person name="Saricaoglu S."/>
            <person name="Isik K."/>
        </authorList>
    </citation>
    <scope>NUCLEOTIDE SEQUENCE [LARGE SCALE GENOMIC DNA]</scope>
    <source>
        <strain evidence="5 6">DSM 43926</strain>
    </source>
</reference>
<sequence>MYPVMLSSSRLALREFTSADVEPLLAIYGDPKVTEHMSFEPRSREQVETTITGVTTAVRAEPRTEYSLAAVLPDDELVAYARLAIDVGHPLQNSAQLGFALRADRWRQGLGTEGVRLLLRLGFEHLGVYRIWGARSPVNEASAAVMTKVGMVEEGMIRGHLKLSAGWRDSVVHSILAPEWDARQG</sequence>
<evidence type="ECO:0000256" key="2">
    <source>
        <dbReference type="ARBA" id="ARBA00023315"/>
    </source>
</evidence>
<organism evidence="5 6">
    <name type="scientific">Nonomuraea turkmeniaca</name>
    <dbReference type="NCBI Taxonomy" id="103838"/>
    <lineage>
        <taxon>Bacteria</taxon>
        <taxon>Bacillati</taxon>
        <taxon>Actinomycetota</taxon>
        <taxon>Actinomycetes</taxon>
        <taxon>Streptosporangiales</taxon>
        <taxon>Streptosporangiaceae</taxon>
        <taxon>Nonomuraea</taxon>
    </lineage>
</organism>
<evidence type="ECO:0000259" key="4">
    <source>
        <dbReference type="PROSITE" id="PS51186"/>
    </source>
</evidence>
<dbReference type="Gene3D" id="3.40.630.30">
    <property type="match status" value="1"/>
</dbReference>
<dbReference type="PROSITE" id="PS51186">
    <property type="entry name" value="GNAT"/>
    <property type="match status" value="1"/>
</dbReference>
<dbReference type="Pfam" id="PF13302">
    <property type="entry name" value="Acetyltransf_3"/>
    <property type="match status" value="1"/>
</dbReference>
<evidence type="ECO:0000313" key="6">
    <source>
        <dbReference type="Proteomes" id="UP000309128"/>
    </source>
</evidence>
<dbReference type="PANTHER" id="PTHR43792:SF8">
    <property type="entry name" value="[RIBOSOMAL PROTEIN US5]-ALANINE N-ACETYLTRANSFERASE"/>
    <property type="match status" value="1"/>
</dbReference>
<name>A0A5S4FP07_9ACTN</name>
<accession>A0A5S4FP07</accession>
<dbReference type="SUPFAM" id="SSF55729">
    <property type="entry name" value="Acyl-CoA N-acyltransferases (Nat)"/>
    <property type="match status" value="1"/>
</dbReference>
<feature type="domain" description="N-acetyltransferase" evidence="4">
    <location>
        <begin position="11"/>
        <end position="178"/>
    </location>
</feature>
<dbReference type="EMBL" id="VCKY01000029">
    <property type="protein sequence ID" value="TMR22477.1"/>
    <property type="molecule type" value="Genomic_DNA"/>
</dbReference>
<keyword evidence="2" id="KW-0012">Acyltransferase</keyword>
<protein>
    <submittedName>
        <fullName evidence="5">GNAT family N-acetyltransferase</fullName>
    </submittedName>
</protein>
<comment type="similarity">
    <text evidence="3">Belongs to the acetyltransferase family. RimJ subfamily.</text>
</comment>
<dbReference type="GO" id="GO:0016747">
    <property type="term" value="F:acyltransferase activity, transferring groups other than amino-acyl groups"/>
    <property type="evidence" value="ECO:0007669"/>
    <property type="project" value="InterPro"/>
</dbReference>
<comment type="caution">
    <text evidence="5">The sequence shown here is derived from an EMBL/GenBank/DDBJ whole genome shotgun (WGS) entry which is preliminary data.</text>
</comment>
<gene>
    <name evidence="5" type="ORF">ETD86_11565</name>
</gene>
<dbReference type="RefSeq" id="WP_138666133.1">
    <property type="nucleotide sequence ID" value="NZ_VCKY01000029.1"/>
</dbReference>
<dbReference type="InterPro" id="IPR000182">
    <property type="entry name" value="GNAT_dom"/>
</dbReference>
<keyword evidence="6" id="KW-1185">Reference proteome</keyword>
<evidence type="ECO:0000256" key="1">
    <source>
        <dbReference type="ARBA" id="ARBA00022679"/>
    </source>
</evidence>
<dbReference type="PANTHER" id="PTHR43792">
    <property type="entry name" value="GNAT FAMILY, PUTATIVE (AFU_ORTHOLOGUE AFUA_3G00765)-RELATED-RELATED"/>
    <property type="match status" value="1"/>
</dbReference>
<dbReference type="OrthoDB" id="9132139at2"/>
<evidence type="ECO:0000313" key="5">
    <source>
        <dbReference type="EMBL" id="TMR22477.1"/>
    </source>
</evidence>
<evidence type="ECO:0000256" key="3">
    <source>
        <dbReference type="ARBA" id="ARBA00038502"/>
    </source>
</evidence>
<dbReference type="Proteomes" id="UP000309128">
    <property type="component" value="Unassembled WGS sequence"/>
</dbReference>
<dbReference type="InterPro" id="IPR016181">
    <property type="entry name" value="Acyl_CoA_acyltransferase"/>
</dbReference>
<proteinExistence type="inferred from homology"/>
<dbReference type="InterPro" id="IPR051531">
    <property type="entry name" value="N-acetyltransferase"/>
</dbReference>
<keyword evidence="1 5" id="KW-0808">Transferase</keyword>